<evidence type="ECO:0000313" key="3">
    <source>
        <dbReference type="EMBL" id="KAG0659397.1"/>
    </source>
</evidence>
<accession>A0A9P6W117</accession>
<dbReference type="NCBIfam" id="TIGR00172">
    <property type="entry name" value="maf"/>
    <property type="match status" value="1"/>
</dbReference>
<evidence type="ECO:0000256" key="2">
    <source>
        <dbReference type="ARBA" id="ARBA00022801"/>
    </source>
</evidence>
<name>A0A9P6W117_RHOMI</name>
<organism evidence="3 4">
    <name type="scientific">Rhodotorula mucilaginosa</name>
    <name type="common">Yeast</name>
    <name type="synonym">Rhodotorula rubra</name>
    <dbReference type="NCBI Taxonomy" id="5537"/>
    <lineage>
        <taxon>Eukaryota</taxon>
        <taxon>Fungi</taxon>
        <taxon>Dikarya</taxon>
        <taxon>Basidiomycota</taxon>
        <taxon>Pucciniomycotina</taxon>
        <taxon>Microbotryomycetes</taxon>
        <taxon>Sporidiobolales</taxon>
        <taxon>Sporidiobolaceae</taxon>
        <taxon>Rhodotorula</taxon>
    </lineage>
</organism>
<dbReference type="HAMAP" id="MF_00528">
    <property type="entry name" value="Maf"/>
    <property type="match status" value="1"/>
</dbReference>
<dbReference type="EMBL" id="PUHQ01000054">
    <property type="protein sequence ID" value="KAG0659397.1"/>
    <property type="molecule type" value="Genomic_DNA"/>
</dbReference>
<comment type="caution">
    <text evidence="3">The sequence shown here is derived from an EMBL/GenBank/DDBJ whole genome shotgun (WGS) entry which is preliminary data.</text>
</comment>
<proteinExistence type="inferred from homology"/>
<sequence length="290" mass="31397">MKVTSYPVLIVLLRLRRWVPGAMFAVFILYADDPSSSRSAEEERRAVLAKLKTQGPAGRRRDPVLDSALKIPLFNKLRGKHVVLASGSPRRLEILRTYGLDPVVCPSTFPETLSHADYEDPAQYAVATGSAKAVEVYEKLVRDVPDDPPDLVIGADTVVILGGTNPAILEKPSSKGDQLDMLESYRGADVRVATGVTLVQPQLATPGYSCTSLVVTSKVVFAENSPTLLNAYVESGEGIDRAGGFAIQSMGGLLIERIEGDYNNIVGFPGQAFFKWLADMAEEGTLLEED</sequence>
<dbReference type="Pfam" id="PF02545">
    <property type="entry name" value="Maf"/>
    <property type="match status" value="1"/>
</dbReference>
<dbReference type="Gene3D" id="3.90.950.10">
    <property type="match status" value="1"/>
</dbReference>
<reference evidence="3 4" key="1">
    <citation type="submission" date="2020-11" db="EMBL/GenBank/DDBJ databases">
        <title>Kefir isolates.</title>
        <authorList>
            <person name="Marcisauskas S."/>
            <person name="Kim Y."/>
            <person name="Blasche S."/>
        </authorList>
    </citation>
    <scope>NUCLEOTIDE SEQUENCE [LARGE SCALE GENOMIC DNA]</scope>
    <source>
        <strain evidence="3 4">KR</strain>
    </source>
</reference>
<dbReference type="SUPFAM" id="SSF52972">
    <property type="entry name" value="ITPase-like"/>
    <property type="match status" value="1"/>
</dbReference>
<comment type="cofactor">
    <cofactor evidence="1">
        <name>a divalent metal cation</name>
        <dbReference type="ChEBI" id="CHEBI:60240"/>
    </cofactor>
</comment>
<dbReference type="Proteomes" id="UP000777482">
    <property type="component" value="Unassembled WGS sequence"/>
</dbReference>
<evidence type="ECO:0008006" key="5">
    <source>
        <dbReference type="Google" id="ProtNLM"/>
    </source>
</evidence>
<dbReference type="CDD" id="cd00555">
    <property type="entry name" value="Maf"/>
    <property type="match status" value="1"/>
</dbReference>
<dbReference type="InterPro" id="IPR003697">
    <property type="entry name" value="Maf-like"/>
</dbReference>
<evidence type="ECO:0000256" key="1">
    <source>
        <dbReference type="ARBA" id="ARBA00001968"/>
    </source>
</evidence>
<dbReference type="GO" id="GO:0047429">
    <property type="term" value="F:nucleoside triphosphate diphosphatase activity"/>
    <property type="evidence" value="ECO:0007669"/>
    <property type="project" value="InterPro"/>
</dbReference>
<dbReference type="InterPro" id="IPR029001">
    <property type="entry name" value="ITPase-like_fam"/>
</dbReference>
<protein>
    <recommendedName>
        <fullName evidence="5">Maf-like protein</fullName>
    </recommendedName>
</protein>
<dbReference type="OrthoDB" id="10267058at2759"/>
<dbReference type="PANTHER" id="PTHR43213:SF5">
    <property type="entry name" value="BIFUNCTIONAL DTTP_UTP PYROPHOSPHATASE_METHYLTRANSFERASE PROTEIN-RELATED"/>
    <property type="match status" value="1"/>
</dbReference>
<keyword evidence="2" id="KW-0378">Hydrolase</keyword>
<keyword evidence="4" id="KW-1185">Reference proteome</keyword>
<gene>
    <name evidence="3" type="ORF">C6P46_005172</name>
</gene>
<dbReference type="AlphaFoldDB" id="A0A9P6W117"/>
<dbReference type="PANTHER" id="PTHR43213">
    <property type="entry name" value="BIFUNCTIONAL DTTP/UTP PYROPHOSPHATASE/METHYLTRANSFERASE PROTEIN-RELATED"/>
    <property type="match status" value="1"/>
</dbReference>
<evidence type="ECO:0000313" key="4">
    <source>
        <dbReference type="Proteomes" id="UP000777482"/>
    </source>
</evidence>